<name>A0A7J8B1M6_PIPKU</name>
<gene>
    <name evidence="1" type="ORF">mPipKuh1_007753</name>
</gene>
<accession>A0A7J8B1M6</accession>
<protein>
    <submittedName>
        <fullName evidence="1">Uncharacterized protein</fullName>
    </submittedName>
</protein>
<reference evidence="1 2" key="1">
    <citation type="journal article" date="2020" name="Nature">
        <title>Six reference-quality genomes reveal evolution of bat adaptations.</title>
        <authorList>
            <person name="Jebb D."/>
            <person name="Huang Z."/>
            <person name="Pippel M."/>
            <person name="Hughes G.M."/>
            <person name="Lavrichenko K."/>
            <person name="Devanna P."/>
            <person name="Winkler S."/>
            <person name="Jermiin L.S."/>
            <person name="Skirmuntt E.C."/>
            <person name="Katzourakis A."/>
            <person name="Burkitt-Gray L."/>
            <person name="Ray D.A."/>
            <person name="Sullivan K.A.M."/>
            <person name="Roscito J.G."/>
            <person name="Kirilenko B.M."/>
            <person name="Davalos L.M."/>
            <person name="Corthals A.P."/>
            <person name="Power M.L."/>
            <person name="Jones G."/>
            <person name="Ransome R.D."/>
            <person name="Dechmann D.K.N."/>
            <person name="Locatelli A.G."/>
            <person name="Puechmaille S.J."/>
            <person name="Fedrigo O."/>
            <person name="Jarvis E.D."/>
            <person name="Hiller M."/>
            <person name="Vernes S.C."/>
            <person name="Myers E.W."/>
            <person name="Teeling E.C."/>
        </authorList>
    </citation>
    <scope>NUCLEOTIDE SEQUENCE [LARGE SCALE GENOMIC DNA]</scope>
    <source>
        <strain evidence="1">MPipKuh1</strain>
        <tissue evidence="1">Flight muscle</tissue>
    </source>
</reference>
<evidence type="ECO:0000313" key="2">
    <source>
        <dbReference type="Proteomes" id="UP000558488"/>
    </source>
</evidence>
<keyword evidence="2" id="KW-1185">Reference proteome</keyword>
<sequence length="122" mass="14273">MDCWCRLLIQTGLCKYLSLPCGFRLFKENQFQLAHLHCYSTFSVTKMVLPPGSLSGSSPAHVRCFSRPPSGLSSTVEIAYFLSWGRDQDSMWHRECIQEIMYYLNTYVYSELCTKFWEYRGQ</sequence>
<dbReference type="AlphaFoldDB" id="A0A7J8B1M6"/>
<comment type="caution">
    <text evidence="1">The sequence shown here is derived from an EMBL/GenBank/DDBJ whole genome shotgun (WGS) entry which is preliminary data.</text>
</comment>
<proteinExistence type="predicted"/>
<dbReference type="EMBL" id="JACAGB010000001">
    <property type="protein sequence ID" value="KAF6392552.1"/>
    <property type="molecule type" value="Genomic_DNA"/>
</dbReference>
<organism evidence="1 2">
    <name type="scientific">Pipistrellus kuhlii</name>
    <name type="common">Kuhl's pipistrelle</name>
    <dbReference type="NCBI Taxonomy" id="59472"/>
    <lineage>
        <taxon>Eukaryota</taxon>
        <taxon>Metazoa</taxon>
        <taxon>Chordata</taxon>
        <taxon>Craniata</taxon>
        <taxon>Vertebrata</taxon>
        <taxon>Euteleostomi</taxon>
        <taxon>Mammalia</taxon>
        <taxon>Eutheria</taxon>
        <taxon>Laurasiatheria</taxon>
        <taxon>Chiroptera</taxon>
        <taxon>Yangochiroptera</taxon>
        <taxon>Vespertilionidae</taxon>
        <taxon>Pipistrellus</taxon>
    </lineage>
</organism>
<evidence type="ECO:0000313" key="1">
    <source>
        <dbReference type="EMBL" id="KAF6392552.1"/>
    </source>
</evidence>
<dbReference type="Proteomes" id="UP000558488">
    <property type="component" value="Unassembled WGS sequence"/>
</dbReference>